<name>A0A9Q0ZK27_SALVM</name>
<dbReference type="OrthoDB" id="1938353at2759"/>
<dbReference type="EMBL" id="JAPFFL010000003">
    <property type="protein sequence ID" value="KAJ6737308.1"/>
    <property type="molecule type" value="Genomic_DNA"/>
</dbReference>
<reference evidence="1" key="1">
    <citation type="submission" date="2022-11" db="EMBL/GenBank/DDBJ databases">
        <authorList>
            <person name="Hyden B.L."/>
            <person name="Feng K."/>
            <person name="Yates T."/>
            <person name="Jawdy S."/>
            <person name="Smart L.B."/>
            <person name="Muchero W."/>
        </authorList>
    </citation>
    <scope>NUCLEOTIDE SEQUENCE</scope>
    <source>
        <tissue evidence="1">Shoot tip</tissue>
    </source>
</reference>
<comment type="caution">
    <text evidence="1">The sequence shown here is derived from an EMBL/GenBank/DDBJ whole genome shotgun (WGS) entry which is preliminary data.</text>
</comment>
<evidence type="ECO:0000313" key="2">
    <source>
        <dbReference type="Proteomes" id="UP001151529"/>
    </source>
</evidence>
<dbReference type="Proteomes" id="UP001151529">
    <property type="component" value="Chromosome 5"/>
</dbReference>
<protein>
    <submittedName>
        <fullName evidence="1">CATION/H + ANTIPORTER</fullName>
    </submittedName>
</protein>
<dbReference type="AlphaFoldDB" id="A0A9Q0ZK27"/>
<reference evidence="1" key="2">
    <citation type="journal article" date="2023" name="Int. J. Mol. Sci.">
        <title>De Novo Assembly and Annotation of 11 Diverse Shrub Willow (Salix) Genomes Reveals Novel Gene Organization in Sex-Linked Regions.</title>
        <authorList>
            <person name="Hyden B."/>
            <person name="Feng K."/>
            <person name="Yates T.B."/>
            <person name="Jawdy S."/>
            <person name="Cereghino C."/>
            <person name="Smart L.B."/>
            <person name="Muchero W."/>
        </authorList>
    </citation>
    <scope>NUCLEOTIDE SEQUENCE [LARGE SCALE GENOMIC DNA]</scope>
    <source>
        <tissue evidence="1">Shoot tip</tissue>
    </source>
</reference>
<evidence type="ECO:0000313" key="1">
    <source>
        <dbReference type="EMBL" id="KAJ6737308.1"/>
    </source>
</evidence>
<proteinExistence type="predicted"/>
<gene>
    <name evidence="1" type="ORF">OIU85_019379</name>
</gene>
<keyword evidence="2" id="KW-1185">Reference proteome</keyword>
<sequence length="151" mass="16783">MEVTNPAFRMANQNVLAKAPCSIGILLERRLNGSTHLASNQASHHIAVRDAIEPDDSGMLTVETENKRGKWCDAEYVSEFRIQTAHDESRSYNEKAVNNETVSVLVVQQHVKDLGTPHAPAQPEEQFSNVQIVNRPMGKPVFNTKSQAPHI</sequence>
<organism evidence="1 2">
    <name type="scientific">Salix viminalis</name>
    <name type="common">Common osier</name>
    <name type="synonym">Basket willow</name>
    <dbReference type="NCBI Taxonomy" id="40686"/>
    <lineage>
        <taxon>Eukaryota</taxon>
        <taxon>Viridiplantae</taxon>
        <taxon>Streptophyta</taxon>
        <taxon>Embryophyta</taxon>
        <taxon>Tracheophyta</taxon>
        <taxon>Spermatophyta</taxon>
        <taxon>Magnoliopsida</taxon>
        <taxon>eudicotyledons</taxon>
        <taxon>Gunneridae</taxon>
        <taxon>Pentapetalae</taxon>
        <taxon>rosids</taxon>
        <taxon>fabids</taxon>
        <taxon>Malpighiales</taxon>
        <taxon>Salicaceae</taxon>
        <taxon>Saliceae</taxon>
        <taxon>Salix</taxon>
    </lineage>
</organism>
<accession>A0A9Q0ZK27</accession>